<evidence type="ECO:0000256" key="1">
    <source>
        <dbReference type="SAM" id="Phobius"/>
    </source>
</evidence>
<proteinExistence type="predicted"/>
<sequence length="444" mass="49036">MSQVCSFNVSDPIFTITEFSIHIGLVFLLFFTLFIFLYGPYLTQQLNNKIFTAANSINTLLDDQETKIIRILKSILEKIDTALLEAYKKKIGIDSTGKPLIIPPPPVTPTVTPTVTPLITPTVNNTPSSSTAPEPEPNESFTDTAIFDLVTLQKAFTELQAAKKQSEIDTAAATVSSAAAATAQKAADDAEALSKQTVNATNTGDATIKKNTALLANAKSVIDTNTKNASALLVVSKQAIADTLAAEAVVYAQKKAYEIDEMTELIGTVPYLYDSSDVITTVWNNSDFKEEALIDEIIKSKSIHYTEMKSKANCLIYTKYKSNFDTTIKSLKSKLDLGNVLKIKKGAPLQKPMFLKNPLNNMTAFAIFSVFLILFLIFGFFVRDFFFSYTGRGYIFLEIFIVVFPVFIFTSGITLLLMTFLTPKIVMISDNDLFNYFINAINKL</sequence>
<keyword evidence="1" id="KW-1133">Transmembrane helix</keyword>
<reference evidence="2" key="1">
    <citation type="journal article" date="2020" name="Nature">
        <title>Giant virus diversity and host interactions through global metagenomics.</title>
        <authorList>
            <person name="Schulz F."/>
            <person name="Roux S."/>
            <person name="Paez-Espino D."/>
            <person name="Jungbluth S."/>
            <person name="Walsh D.A."/>
            <person name="Denef V.J."/>
            <person name="McMahon K.D."/>
            <person name="Konstantinidis K.T."/>
            <person name="Eloe-Fadrosh E.A."/>
            <person name="Kyrpides N.C."/>
            <person name="Woyke T."/>
        </authorList>
    </citation>
    <scope>NUCLEOTIDE SEQUENCE</scope>
    <source>
        <strain evidence="2">GVMAG-M-3300021473-15</strain>
    </source>
</reference>
<feature type="transmembrane region" description="Helical" evidence="1">
    <location>
        <begin position="394"/>
        <end position="421"/>
    </location>
</feature>
<dbReference type="EMBL" id="MN739477">
    <property type="protein sequence ID" value="QHT06881.1"/>
    <property type="molecule type" value="Genomic_DNA"/>
</dbReference>
<organism evidence="2">
    <name type="scientific">viral metagenome</name>
    <dbReference type="NCBI Taxonomy" id="1070528"/>
    <lineage>
        <taxon>unclassified sequences</taxon>
        <taxon>metagenomes</taxon>
        <taxon>organismal metagenomes</taxon>
    </lineage>
</organism>
<feature type="transmembrane region" description="Helical" evidence="1">
    <location>
        <begin position="359"/>
        <end position="382"/>
    </location>
</feature>
<protein>
    <submittedName>
        <fullName evidence="2">Uncharacterized protein</fullName>
    </submittedName>
</protein>
<dbReference type="AlphaFoldDB" id="A0A6C0CQZ9"/>
<name>A0A6C0CQZ9_9ZZZZ</name>
<keyword evidence="1" id="KW-0812">Transmembrane</keyword>
<evidence type="ECO:0000313" key="2">
    <source>
        <dbReference type="EMBL" id="QHT06881.1"/>
    </source>
</evidence>
<accession>A0A6C0CQZ9</accession>
<feature type="transmembrane region" description="Helical" evidence="1">
    <location>
        <begin position="19"/>
        <end position="39"/>
    </location>
</feature>
<keyword evidence="1" id="KW-0472">Membrane</keyword>